<accession>A0A1W6I158</accession>
<dbReference type="RefSeq" id="YP_009497861.1">
    <property type="nucleotide sequence ID" value="NC_038017.1"/>
</dbReference>
<organismHost>
    <name type="scientific">Sulfolobus</name>
    <dbReference type="NCBI Taxonomy" id="2284"/>
</organismHost>
<protein>
    <submittedName>
        <fullName evidence="1">Uncharacterized protein</fullName>
    </submittedName>
</protein>
<proteinExistence type="predicted"/>
<keyword evidence="2" id="KW-1185">Reference proteome</keyword>
<organism evidence="1">
    <name type="scientific">Sulfolobus polyhedral virus 1</name>
    <name type="common">SPV1</name>
    <dbReference type="NCBI Taxonomy" id="1982658"/>
    <lineage>
        <taxon>Viruses</taxon>
        <taxon>Viruses incertae sedis</taxon>
        <taxon>Portogloboviridae</taxon>
        <taxon>Alphaportoglobovirus</taxon>
        <taxon>Alphaportoglobovirus beppuense</taxon>
        <taxon>Sulfolobus alphaportoglobovirus 1</taxon>
    </lineage>
</organism>
<dbReference type="KEGG" id="vg:37273732"/>
<dbReference type="EMBL" id="KY780159">
    <property type="protein sequence ID" value="ARM37796.1"/>
    <property type="molecule type" value="Genomic_DNA"/>
</dbReference>
<evidence type="ECO:0000313" key="2">
    <source>
        <dbReference type="Proteomes" id="UP000224527"/>
    </source>
</evidence>
<reference evidence="1" key="1">
    <citation type="journal article" date="2017" name="J. Virol.">
        <title>A novel type of polyhedral viruses infecting hyperthermophilic archaea.</title>
        <authorList>
            <person name="Liu Y."/>
            <person name="Ishino S."/>
            <person name="Ishino Y."/>
            <person name="Pehau-Arnaudet G."/>
            <person name="Krupovic M."/>
            <person name="Prangishvili D."/>
        </authorList>
    </citation>
    <scope>NUCLEOTIDE SEQUENCE [LARGE SCALE GENOMIC DNA]</scope>
    <source>
        <strain evidence="1">S14</strain>
    </source>
</reference>
<dbReference type="Proteomes" id="UP000224527">
    <property type="component" value="Segment"/>
</dbReference>
<dbReference type="GeneID" id="37273732"/>
<name>A0A1W6I158_SPV1</name>
<evidence type="ECO:0000313" key="1">
    <source>
        <dbReference type="EMBL" id="ARM37796.1"/>
    </source>
</evidence>
<sequence>MMSKIFIVLREIQYIDNLIDYLYNNYENLKESERAVLILEARRMANRLIVDLNVILREEVRK</sequence>